<organism evidence="4 5">
    <name type="scientific">Aquincola tertiaricarbonis</name>
    <dbReference type="NCBI Taxonomy" id="391953"/>
    <lineage>
        <taxon>Bacteria</taxon>
        <taxon>Pseudomonadati</taxon>
        <taxon>Pseudomonadota</taxon>
        <taxon>Betaproteobacteria</taxon>
        <taxon>Burkholderiales</taxon>
        <taxon>Sphaerotilaceae</taxon>
        <taxon>Aquincola</taxon>
    </lineage>
</organism>
<protein>
    <submittedName>
        <fullName evidence="4">Amidase</fullName>
    </submittedName>
</protein>
<dbReference type="InterPro" id="IPR036928">
    <property type="entry name" value="AS_sf"/>
</dbReference>
<evidence type="ECO:0000256" key="2">
    <source>
        <dbReference type="SAM" id="MobiDB-lite"/>
    </source>
</evidence>
<dbReference type="Pfam" id="PF01425">
    <property type="entry name" value="Amidase"/>
    <property type="match status" value="1"/>
</dbReference>
<comment type="similarity">
    <text evidence="1">Belongs to the amidase family.</text>
</comment>
<proteinExistence type="inferred from homology"/>
<dbReference type="Gene3D" id="3.90.1300.10">
    <property type="entry name" value="Amidase signature (AS) domain"/>
    <property type="match status" value="1"/>
</dbReference>
<dbReference type="RefSeq" id="WP_250196608.1">
    <property type="nucleotide sequence ID" value="NZ_CP097635.1"/>
</dbReference>
<gene>
    <name evidence="4" type="ORF">MW290_06690</name>
</gene>
<dbReference type="PANTHER" id="PTHR11895">
    <property type="entry name" value="TRANSAMIDASE"/>
    <property type="match status" value="1"/>
</dbReference>
<dbReference type="PANTHER" id="PTHR11895:SF7">
    <property type="entry name" value="GLUTAMYL-TRNA(GLN) AMIDOTRANSFERASE SUBUNIT A, MITOCHONDRIAL"/>
    <property type="match status" value="1"/>
</dbReference>
<keyword evidence="5" id="KW-1185">Reference proteome</keyword>
<accession>A0ABY4S4L6</accession>
<dbReference type="InterPro" id="IPR023631">
    <property type="entry name" value="Amidase_dom"/>
</dbReference>
<dbReference type="PROSITE" id="PS00571">
    <property type="entry name" value="AMIDASES"/>
    <property type="match status" value="1"/>
</dbReference>
<feature type="domain" description="Amidase" evidence="3">
    <location>
        <begin position="2"/>
        <end position="342"/>
    </location>
</feature>
<evidence type="ECO:0000256" key="1">
    <source>
        <dbReference type="ARBA" id="ARBA00009199"/>
    </source>
</evidence>
<dbReference type="SUPFAM" id="SSF75304">
    <property type="entry name" value="Amidase signature (AS) enzymes"/>
    <property type="match status" value="1"/>
</dbReference>
<name>A0ABY4S4L6_AQUTE</name>
<dbReference type="InterPro" id="IPR020556">
    <property type="entry name" value="Amidase_CS"/>
</dbReference>
<dbReference type="EMBL" id="CP097635">
    <property type="protein sequence ID" value="URI08386.1"/>
    <property type="molecule type" value="Genomic_DNA"/>
</dbReference>
<feature type="region of interest" description="Disordered" evidence="2">
    <location>
        <begin position="1"/>
        <end position="26"/>
    </location>
</feature>
<dbReference type="Proteomes" id="UP001056201">
    <property type="component" value="Chromosome 1"/>
</dbReference>
<evidence type="ECO:0000313" key="5">
    <source>
        <dbReference type="Proteomes" id="UP001056201"/>
    </source>
</evidence>
<reference evidence="4" key="1">
    <citation type="submission" date="2022-05" db="EMBL/GenBank/DDBJ databases">
        <title>An RpoN-dependent PEP-CTERM gene is involved in floc formation of an Aquincola tertiaricarbonis strain.</title>
        <authorList>
            <person name="Qiu D."/>
            <person name="Xia M."/>
        </authorList>
    </citation>
    <scope>NUCLEOTIDE SEQUENCE</scope>
    <source>
        <strain evidence="4">RN12</strain>
    </source>
</reference>
<sequence>MVKDTIDVAGTPTRGGSRALASAPPADQDAEAVSLLRRAGWRITGKTKLHELAFGTTGLNAHDGTPGNPFWPDRVPGGSSSGSAAAVAAGLADMALGTDTGGSVRVPAACCGVIGLKPSFGLVSRHGVMPAATSLDCVGPMARDLPTLINAMKAIAPGFNLPPLPATLRVGVLQVQAADEVQAAVTAALQAWSATEQQAVHSPLLPRAYDAGLTVINAEAWSASGHLVGTGLVGADVAQRLLAARGTDAAALAAAEEVRRRFIAEIDVLFETCTVLALPTMPDVPPRVADAADTRAAIGMTSLVRPFNLSGHPAITLPLRTAGGLPAGLQLVAPRGADGLLCAVAAHAAARLPLFKPAPHGVIDADLDFPRR</sequence>
<evidence type="ECO:0000313" key="4">
    <source>
        <dbReference type="EMBL" id="URI08386.1"/>
    </source>
</evidence>
<evidence type="ECO:0000259" key="3">
    <source>
        <dbReference type="Pfam" id="PF01425"/>
    </source>
</evidence>
<dbReference type="InterPro" id="IPR000120">
    <property type="entry name" value="Amidase"/>
</dbReference>